<keyword evidence="8" id="KW-0325">Glycoprotein</keyword>
<dbReference type="FunFam" id="3.80.10.10:FF:000041">
    <property type="entry name" value="LRR receptor-like serine/threonine-protein kinase ERECTA"/>
    <property type="match status" value="1"/>
</dbReference>
<dbReference type="Proteomes" id="UP000596660">
    <property type="component" value="Unplaced"/>
</dbReference>
<keyword evidence="4" id="KW-0732">Signal</keyword>
<evidence type="ECO:0000256" key="5">
    <source>
        <dbReference type="ARBA" id="ARBA00022737"/>
    </source>
</evidence>
<dbReference type="InterPro" id="IPR001611">
    <property type="entry name" value="Leu-rich_rpt"/>
</dbReference>
<keyword evidence="5" id="KW-0677">Repeat</keyword>
<sequence length="396" mass="43900">MGFRWFTTFMLVFCFSILVFNFFVLANSNLPSLQQSKPLCHDQEKIALLKFKQSFLLDCSASPSTTVESWQNESDYNVSNNATESRDCCRWDGVKCDKETGHVIGLDLSSSCLYGTFPHNSTLFSLNHLRVLNLSYNNFKYSQIPSDIGRLYKLTHLDLSFSAFSGQIPSEISTLSNLSVLDLSGSGDPSGVNQNFNLKLSDLSLEKLVYELSYLTVLSLSQVDLSSTVPLLLSNRTSLKAISLNDCNLFGDFPPSIFQLPNLQFVSVYMNLDLRGYLPEFHSSSRLNYLSVAETKFSGELPASLGNLGSLTTILDLEECKFSGQIPSSIGNLTNFTNMNLESNNFSGPLPNSIMNQTRLYSLGLSNMMNIDSEVLKSWLPKINSLGSLGLGLVKI</sequence>
<dbReference type="OMA" id="MMNIDSE"/>
<keyword evidence="11" id="KW-1185">Reference proteome</keyword>
<evidence type="ECO:0000313" key="11">
    <source>
        <dbReference type="Proteomes" id="UP000596660"/>
    </source>
</evidence>
<dbReference type="Pfam" id="PF08263">
    <property type="entry name" value="LRRNT_2"/>
    <property type="match status" value="1"/>
</dbReference>
<evidence type="ECO:0000256" key="3">
    <source>
        <dbReference type="ARBA" id="ARBA00022692"/>
    </source>
</evidence>
<evidence type="ECO:0000256" key="2">
    <source>
        <dbReference type="ARBA" id="ARBA00022614"/>
    </source>
</evidence>
<dbReference type="Gramene" id="AUR62041283-RA">
    <property type="protein sequence ID" value="AUR62041283-RA:cds"/>
    <property type="gene ID" value="AUR62041283"/>
</dbReference>
<dbReference type="InterPro" id="IPR032675">
    <property type="entry name" value="LRR_dom_sf"/>
</dbReference>
<proteinExistence type="predicted"/>
<keyword evidence="2" id="KW-0433">Leucine-rich repeat</keyword>
<keyword evidence="7" id="KW-0472">Membrane</keyword>
<dbReference type="GO" id="GO:0016020">
    <property type="term" value="C:membrane"/>
    <property type="evidence" value="ECO:0007669"/>
    <property type="project" value="UniProtKB-SubCell"/>
</dbReference>
<dbReference type="Gene3D" id="3.80.10.10">
    <property type="entry name" value="Ribonuclease Inhibitor"/>
    <property type="match status" value="2"/>
</dbReference>
<evidence type="ECO:0000256" key="7">
    <source>
        <dbReference type="ARBA" id="ARBA00023136"/>
    </source>
</evidence>
<reference evidence="10" key="2">
    <citation type="submission" date="2021-03" db="UniProtKB">
        <authorList>
            <consortium name="EnsemblPlants"/>
        </authorList>
    </citation>
    <scope>IDENTIFICATION</scope>
</reference>
<organism evidence="10 11">
    <name type="scientific">Chenopodium quinoa</name>
    <name type="common">Quinoa</name>
    <dbReference type="NCBI Taxonomy" id="63459"/>
    <lineage>
        <taxon>Eukaryota</taxon>
        <taxon>Viridiplantae</taxon>
        <taxon>Streptophyta</taxon>
        <taxon>Embryophyta</taxon>
        <taxon>Tracheophyta</taxon>
        <taxon>Spermatophyta</taxon>
        <taxon>Magnoliopsida</taxon>
        <taxon>eudicotyledons</taxon>
        <taxon>Gunneridae</taxon>
        <taxon>Pentapetalae</taxon>
        <taxon>Caryophyllales</taxon>
        <taxon>Chenopodiaceae</taxon>
        <taxon>Chenopodioideae</taxon>
        <taxon>Atripliceae</taxon>
        <taxon>Chenopodium</taxon>
    </lineage>
</organism>
<dbReference type="Pfam" id="PF00560">
    <property type="entry name" value="LRR_1"/>
    <property type="match status" value="3"/>
</dbReference>
<dbReference type="SUPFAM" id="SSF52058">
    <property type="entry name" value="L domain-like"/>
    <property type="match status" value="1"/>
</dbReference>
<name>A0A803N6E5_CHEQI</name>
<dbReference type="InterPro" id="IPR046956">
    <property type="entry name" value="RLP23-like"/>
</dbReference>
<keyword evidence="6" id="KW-1133">Transmembrane helix</keyword>
<accession>A0A803N6E5</accession>
<reference evidence="10" key="1">
    <citation type="journal article" date="2017" name="Nature">
        <title>The genome of Chenopodium quinoa.</title>
        <authorList>
            <person name="Jarvis D.E."/>
            <person name="Ho Y.S."/>
            <person name="Lightfoot D.J."/>
            <person name="Schmoeckel S.M."/>
            <person name="Li B."/>
            <person name="Borm T.J.A."/>
            <person name="Ohyanagi H."/>
            <person name="Mineta K."/>
            <person name="Michell C.T."/>
            <person name="Saber N."/>
            <person name="Kharbatia N.M."/>
            <person name="Rupper R.R."/>
            <person name="Sharp A.R."/>
            <person name="Dally N."/>
            <person name="Boughton B.A."/>
            <person name="Woo Y.H."/>
            <person name="Gao G."/>
            <person name="Schijlen E.G.W.M."/>
            <person name="Guo X."/>
            <person name="Momin A.A."/>
            <person name="Negrao S."/>
            <person name="Al-Babili S."/>
            <person name="Gehring C."/>
            <person name="Roessner U."/>
            <person name="Jung C."/>
            <person name="Murphy K."/>
            <person name="Arold S.T."/>
            <person name="Gojobori T."/>
            <person name="van der Linden C.G."/>
            <person name="van Loo E.N."/>
            <person name="Jellen E.N."/>
            <person name="Maughan P.J."/>
            <person name="Tester M."/>
        </authorList>
    </citation>
    <scope>NUCLEOTIDE SEQUENCE [LARGE SCALE GENOMIC DNA]</scope>
    <source>
        <strain evidence="10">cv. PI 614886</strain>
    </source>
</reference>
<dbReference type="EnsemblPlants" id="AUR62041283-RA">
    <property type="protein sequence ID" value="AUR62041283-RA:cds"/>
    <property type="gene ID" value="AUR62041283"/>
</dbReference>
<comment type="subcellular location">
    <subcellularLocation>
        <location evidence="1">Membrane</location>
        <topology evidence="1">Single-pass type I membrane protein</topology>
    </subcellularLocation>
</comment>
<protein>
    <recommendedName>
        <fullName evidence="9">Leucine-rich repeat-containing N-terminal plant-type domain-containing protein</fullName>
    </recommendedName>
</protein>
<dbReference type="PANTHER" id="PTHR48061:SF12">
    <property type="entry name" value="DISEASE RESISTANCE LIKE PROTEIN"/>
    <property type="match status" value="1"/>
</dbReference>
<evidence type="ECO:0000313" key="10">
    <source>
        <dbReference type="EnsemblPlants" id="AUR62041283-RA:cds"/>
    </source>
</evidence>
<evidence type="ECO:0000256" key="1">
    <source>
        <dbReference type="ARBA" id="ARBA00004479"/>
    </source>
</evidence>
<keyword evidence="3" id="KW-0812">Transmembrane</keyword>
<evidence type="ECO:0000256" key="4">
    <source>
        <dbReference type="ARBA" id="ARBA00022729"/>
    </source>
</evidence>
<evidence type="ECO:0000256" key="8">
    <source>
        <dbReference type="ARBA" id="ARBA00023180"/>
    </source>
</evidence>
<dbReference type="InterPro" id="IPR013210">
    <property type="entry name" value="LRR_N_plant-typ"/>
</dbReference>
<evidence type="ECO:0000256" key="6">
    <source>
        <dbReference type="ARBA" id="ARBA00022989"/>
    </source>
</evidence>
<feature type="domain" description="Leucine-rich repeat-containing N-terminal plant-type" evidence="9">
    <location>
        <begin position="41"/>
        <end position="97"/>
    </location>
</feature>
<dbReference type="AlphaFoldDB" id="A0A803N6E5"/>
<dbReference type="PANTHER" id="PTHR48061">
    <property type="entry name" value="LEUCINE-RICH REPEAT RECEPTOR PROTEIN KINASE EMS1-LIKE-RELATED"/>
    <property type="match status" value="1"/>
</dbReference>
<evidence type="ECO:0000259" key="9">
    <source>
        <dbReference type="Pfam" id="PF08263"/>
    </source>
</evidence>